<dbReference type="PANTHER" id="PTHR38764">
    <property type="entry name" value="ACYL CARRIER PROTEIN PHOSPHODIESTERASE"/>
    <property type="match status" value="1"/>
</dbReference>
<dbReference type="InterPro" id="IPR007431">
    <property type="entry name" value="ACP_PD"/>
</dbReference>
<dbReference type="EMBL" id="WELI01000010">
    <property type="protein sequence ID" value="KAB7727686.1"/>
    <property type="molecule type" value="Genomic_DNA"/>
</dbReference>
<reference evidence="4 5" key="1">
    <citation type="submission" date="2019-10" db="EMBL/GenBank/DDBJ databases">
        <title>Rudanella paleaurantiibacter sp. nov., isolated from sludge.</title>
        <authorList>
            <person name="Xu S.Q."/>
        </authorList>
    </citation>
    <scope>NUCLEOTIDE SEQUENCE [LARGE SCALE GENOMIC DNA]</scope>
    <source>
        <strain evidence="4 5">HX-22-17</strain>
    </source>
</reference>
<comment type="caution">
    <text evidence="4">The sequence shown here is derived from an EMBL/GenBank/DDBJ whole genome shotgun (WGS) entry which is preliminary data.</text>
</comment>
<protein>
    <submittedName>
        <fullName evidence="4">DUF479 domain-containing protein</fullName>
    </submittedName>
</protein>
<dbReference type="GO" id="GO:0006633">
    <property type="term" value="P:fatty acid biosynthetic process"/>
    <property type="evidence" value="ECO:0007669"/>
    <property type="project" value="InterPro"/>
</dbReference>
<gene>
    <name evidence="4" type="ORF">F5984_20875</name>
</gene>
<name>A0A7J5TUK9_9BACT</name>
<dbReference type="Pfam" id="PF04336">
    <property type="entry name" value="ACP_PD"/>
    <property type="match status" value="1"/>
</dbReference>
<evidence type="ECO:0000256" key="2">
    <source>
        <dbReference type="ARBA" id="ARBA00022801"/>
    </source>
</evidence>
<keyword evidence="5" id="KW-1185">Reference proteome</keyword>
<evidence type="ECO:0000256" key="1">
    <source>
        <dbReference type="ARBA" id="ARBA00022516"/>
    </source>
</evidence>
<evidence type="ECO:0000256" key="3">
    <source>
        <dbReference type="ARBA" id="ARBA00023098"/>
    </source>
</evidence>
<dbReference type="Proteomes" id="UP000488299">
    <property type="component" value="Unassembled WGS sequence"/>
</dbReference>
<sequence length="182" mass="20797">MVGNFLGDFIKGAPDHPRHQLQPDVIAGVRLHRIIDAFTDAHPDVALVRDLLHPRCHKYAGVAVDVFFDHFLARQFTILTELSLAEFIPTYYQTLQQHEANFPEPARRMLSALIAHNWLPHYATFEGVDRSLRGIARRTQFQSGLDTAVLDLEKFYEPIGEAFGRFWPELVAEVARFGEKES</sequence>
<dbReference type="AlphaFoldDB" id="A0A7J5TUK9"/>
<dbReference type="PANTHER" id="PTHR38764:SF1">
    <property type="entry name" value="ACYL CARRIER PROTEIN PHOSPHODIESTERASE"/>
    <property type="match status" value="1"/>
</dbReference>
<accession>A0A7J5TUK9</accession>
<organism evidence="4 5">
    <name type="scientific">Rudanella paleaurantiibacter</name>
    <dbReference type="NCBI Taxonomy" id="2614655"/>
    <lineage>
        <taxon>Bacteria</taxon>
        <taxon>Pseudomonadati</taxon>
        <taxon>Bacteroidota</taxon>
        <taxon>Cytophagia</taxon>
        <taxon>Cytophagales</taxon>
        <taxon>Cytophagaceae</taxon>
        <taxon>Rudanella</taxon>
    </lineage>
</organism>
<evidence type="ECO:0000313" key="4">
    <source>
        <dbReference type="EMBL" id="KAB7727686.1"/>
    </source>
</evidence>
<keyword evidence="3" id="KW-0443">Lipid metabolism</keyword>
<proteinExistence type="predicted"/>
<dbReference type="GO" id="GO:0008770">
    <property type="term" value="F:[acyl-carrier-protein] phosphodiesterase activity"/>
    <property type="evidence" value="ECO:0007669"/>
    <property type="project" value="InterPro"/>
</dbReference>
<evidence type="ECO:0000313" key="5">
    <source>
        <dbReference type="Proteomes" id="UP000488299"/>
    </source>
</evidence>
<keyword evidence="1" id="KW-0444">Lipid biosynthesis</keyword>
<keyword evidence="2" id="KW-0378">Hydrolase</keyword>